<evidence type="ECO:0000313" key="3">
    <source>
        <dbReference type="Proteomes" id="UP000784294"/>
    </source>
</evidence>
<gene>
    <name evidence="2" type="ORF">PXEA_LOCUS13482</name>
</gene>
<feature type="compositionally biased region" description="Low complexity" evidence="1">
    <location>
        <begin position="1"/>
        <end position="52"/>
    </location>
</feature>
<dbReference type="Proteomes" id="UP000784294">
    <property type="component" value="Unassembled WGS sequence"/>
</dbReference>
<protein>
    <submittedName>
        <fullName evidence="2">Uncharacterized protein</fullName>
    </submittedName>
</protein>
<dbReference type="EMBL" id="CAAALY010044447">
    <property type="protein sequence ID" value="VEL20042.1"/>
    <property type="molecule type" value="Genomic_DNA"/>
</dbReference>
<sequence>MQPPSSLYSFSSCTSSSNLSCSSSPSRSTTSSSSPISSHFHAATSPTPSATTGETAVTYSGSFTTAEFTASLPSGQLVKPPSSRIVLSSSPELFESRSFFGERTCTIDLPRLSRKRKSSTKTLDTSTTTIIGINAGRNIHGGCHITSSVGHGGRPRRGTRRIMRTSEPGLEVNLAQSGNSGLITAVAGHHLLKEEENMLERKQVKMLEGNDSTEALETGHTFTHPTVAVDDDTIRRVENGQSKKKEEATIHETPETHSLLNGLEVHDLDIVWMDTNMKTNEDSRFQKADLELADLTGGLRVLLVQEMHLRAGTLFLG</sequence>
<keyword evidence="3" id="KW-1185">Reference proteome</keyword>
<evidence type="ECO:0000313" key="2">
    <source>
        <dbReference type="EMBL" id="VEL20042.1"/>
    </source>
</evidence>
<evidence type="ECO:0000256" key="1">
    <source>
        <dbReference type="SAM" id="MobiDB-lite"/>
    </source>
</evidence>
<name>A0A3S5BVB1_9PLAT</name>
<accession>A0A3S5BVB1</accession>
<feature type="region of interest" description="Disordered" evidence="1">
    <location>
        <begin position="1"/>
        <end position="53"/>
    </location>
</feature>
<dbReference type="AlphaFoldDB" id="A0A3S5BVB1"/>
<proteinExistence type="predicted"/>
<comment type="caution">
    <text evidence="2">The sequence shown here is derived from an EMBL/GenBank/DDBJ whole genome shotgun (WGS) entry which is preliminary data.</text>
</comment>
<reference evidence="2" key="1">
    <citation type="submission" date="2018-11" db="EMBL/GenBank/DDBJ databases">
        <authorList>
            <consortium name="Pathogen Informatics"/>
        </authorList>
    </citation>
    <scope>NUCLEOTIDE SEQUENCE</scope>
</reference>
<organism evidence="2 3">
    <name type="scientific">Protopolystoma xenopodis</name>
    <dbReference type="NCBI Taxonomy" id="117903"/>
    <lineage>
        <taxon>Eukaryota</taxon>
        <taxon>Metazoa</taxon>
        <taxon>Spiralia</taxon>
        <taxon>Lophotrochozoa</taxon>
        <taxon>Platyhelminthes</taxon>
        <taxon>Monogenea</taxon>
        <taxon>Polyopisthocotylea</taxon>
        <taxon>Polystomatidea</taxon>
        <taxon>Polystomatidae</taxon>
        <taxon>Protopolystoma</taxon>
    </lineage>
</organism>